<accession>A0A3E4KXB5</accession>
<sequence>MIFEWANAQKIKRNEVDKFTKKHVIETSFERIHANILNNRNVWIALKNVDGNEWLRLKWCCDEVLSVDKGAEVIFLDNEENTYIFKNTKYTLSGKGEGTIGLSGSAMYGLDLWLKGDISMLENRCIKGMRIYTNDGYVDFKISESNSKKISKTYKVYKKAVFQ</sequence>
<evidence type="ECO:0000313" key="2">
    <source>
        <dbReference type="Proteomes" id="UP000284772"/>
    </source>
</evidence>
<proteinExistence type="predicted"/>
<dbReference type="Proteomes" id="UP000284772">
    <property type="component" value="Unassembled WGS sequence"/>
</dbReference>
<evidence type="ECO:0000313" key="1">
    <source>
        <dbReference type="EMBL" id="RGT42778.1"/>
    </source>
</evidence>
<protein>
    <submittedName>
        <fullName evidence="1">Uncharacterized protein</fullName>
    </submittedName>
</protein>
<organism evidence="1 2">
    <name type="scientific">Bacteroides intestinalis</name>
    <dbReference type="NCBI Taxonomy" id="329854"/>
    <lineage>
        <taxon>Bacteria</taxon>
        <taxon>Pseudomonadati</taxon>
        <taxon>Bacteroidota</taxon>
        <taxon>Bacteroidia</taxon>
        <taxon>Bacteroidales</taxon>
        <taxon>Bacteroidaceae</taxon>
        <taxon>Bacteroides</taxon>
    </lineage>
</organism>
<name>A0A3E4KXB5_9BACE</name>
<comment type="caution">
    <text evidence="1">The sequence shown here is derived from an EMBL/GenBank/DDBJ whole genome shotgun (WGS) entry which is preliminary data.</text>
</comment>
<gene>
    <name evidence="1" type="ORF">DWX27_24310</name>
</gene>
<dbReference type="EMBL" id="QRWT01000077">
    <property type="protein sequence ID" value="RGT42778.1"/>
    <property type="molecule type" value="Genomic_DNA"/>
</dbReference>
<reference evidence="1 2" key="1">
    <citation type="submission" date="2018-08" db="EMBL/GenBank/DDBJ databases">
        <title>A genome reference for cultivated species of the human gut microbiota.</title>
        <authorList>
            <person name="Zou Y."/>
            <person name="Xue W."/>
            <person name="Luo G."/>
        </authorList>
    </citation>
    <scope>NUCLEOTIDE SEQUENCE [LARGE SCALE GENOMIC DNA]</scope>
    <source>
        <strain evidence="1 2">AF19-10AC</strain>
    </source>
</reference>
<dbReference type="AlphaFoldDB" id="A0A3E4KXB5"/>